<feature type="compositionally biased region" description="Low complexity" evidence="1">
    <location>
        <begin position="342"/>
        <end position="352"/>
    </location>
</feature>
<feature type="transmembrane region" description="Helical" evidence="2">
    <location>
        <begin position="167"/>
        <end position="183"/>
    </location>
</feature>
<dbReference type="Proteomes" id="UP000649955">
    <property type="component" value="Unassembled WGS sequence"/>
</dbReference>
<sequence>MVYAVVVAWLVVAAIVVLTWNRLDTDRGWRGFVLSLTLGLSLLHQLLFATVTEDALVTFRYAQNIADGNGPVFNPGERVEGYTNFSWLVLVALPRAAFGADIRTTAVVFGVLAALGCVLLSCFLVNRIVAAAAPDGAAPRPAIGVAAAVLTASAGGLAVYGASGSEVPLFVLLVLAVGYALAARRPVVAGVLVAFAVMTSPEGLVIAVLAGLWLVGAALRGRHSWWAPVGYAQGALVFLIPRLAWRATFYQHFLPAPLAAKLGGPLGEHVATGWPYLAGFALAHQGFLLLGLVAAVALVLRRTAPFRGVRVAVSRTRGEGRGDTARASGAPAQGEASDDSVRVSAARVAAPRARGESARGTARVSGAHGESSDDPAVEARALLWLLFAMAAGLAAAAVLIGGDPGPSWRLLAPLPPLLAVAATGAYGVLTADFVAKPSPWPKPLAPRLVPVTACGLAGIAVLVSVFSPEMLDRVRVWHSHGTELAEIGGWLGDYLPPGSVVSAAAPGALAAHGGQLLIIDVLGRTDDHIAREGRHDGGIATDYDYVVNGRRPTVAVPADGGYADRQHCAIDPVYAGKYEVATFRRVGTPYWVSVYPRAEQAKSLVADLDKGPDFRYVPCPS</sequence>
<comment type="caution">
    <text evidence="3">The sequence shown here is derived from an EMBL/GenBank/DDBJ whole genome shotgun (WGS) entry which is preliminary data.</text>
</comment>
<evidence type="ECO:0000313" key="4">
    <source>
        <dbReference type="Proteomes" id="UP000649955"/>
    </source>
</evidence>
<feature type="transmembrane region" description="Helical" evidence="2">
    <location>
        <begin position="276"/>
        <end position="300"/>
    </location>
</feature>
<evidence type="ECO:0008006" key="5">
    <source>
        <dbReference type="Google" id="ProtNLM"/>
    </source>
</evidence>
<keyword evidence="4" id="KW-1185">Reference proteome</keyword>
<protein>
    <recommendedName>
        <fullName evidence="5">Integral membrane protein</fullName>
    </recommendedName>
</protein>
<reference evidence="4" key="1">
    <citation type="journal article" date="2019" name="Int. J. Syst. Evol. Microbiol.">
        <title>The Global Catalogue of Microorganisms (GCM) 10K type strain sequencing project: providing services to taxonomists for standard genome sequencing and annotation.</title>
        <authorList>
            <consortium name="The Broad Institute Genomics Platform"/>
            <consortium name="The Broad Institute Genome Sequencing Center for Infectious Disease"/>
            <person name="Wu L."/>
            <person name="Ma J."/>
        </authorList>
    </citation>
    <scope>NUCLEOTIDE SEQUENCE [LARGE SCALE GENOMIC DNA]</scope>
    <source>
        <strain evidence="4">CGMCC 4.7680</strain>
    </source>
</reference>
<dbReference type="EMBL" id="BNAW01000006">
    <property type="protein sequence ID" value="GHG05675.1"/>
    <property type="molecule type" value="Genomic_DNA"/>
</dbReference>
<organism evidence="3 4">
    <name type="scientific">Amycolatopsis bullii</name>
    <dbReference type="NCBI Taxonomy" id="941987"/>
    <lineage>
        <taxon>Bacteria</taxon>
        <taxon>Bacillati</taxon>
        <taxon>Actinomycetota</taxon>
        <taxon>Actinomycetes</taxon>
        <taxon>Pseudonocardiales</taxon>
        <taxon>Pseudonocardiaceae</taxon>
        <taxon>Amycolatopsis</taxon>
    </lineage>
</organism>
<keyword evidence="2" id="KW-1133">Transmembrane helix</keyword>
<feature type="region of interest" description="Disordered" evidence="1">
    <location>
        <begin position="317"/>
        <end position="373"/>
    </location>
</feature>
<evidence type="ECO:0000256" key="1">
    <source>
        <dbReference type="SAM" id="MobiDB-lite"/>
    </source>
</evidence>
<name>A0ABQ3KB40_9PSEU</name>
<evidence type="ECO:0000256" key="2">
    <source>
        <dbReference type="SAM" id="Phobius"/>
    </source>
</evidence>
<feature type="transmembrane region" description="Helical" evidence="2">
    <location>
        <begin position="225"/>
        <end position="245"/>
    </location>
</feature>
<feature type="transmembrane region" description="Helical" evidence="2">
    <location>
        <begin position="447"/>
        <end position="466"/>
    </location>
</feature>
<feature type="transmembrane region" description="Helical" evidence="2">
    <location>
        <begin position="32"/>
        <end position="51"/>
    </location>
</feature>
<keyword evidence="2" id="KW-0812">Transmembrane</keyword>
<dbReference type="RefSeq" id="WP_191308964.1">
    <property type="nucleotide sequence ID" value="NZ_BNAW01000006.1"/>
</dbReference>
<feature type="transmembrane region" description="Helical" evidence="2">
    <location>
        <begin position="105"/>
        <end position="129"/>
    </location>
</feature>
<feature type="transmembrane region" description="Helical" evidence="2">
    <location>
        <begin position="6"/>
        <end position="23"/>
    </location>
</feature>
<keyword evidence="2" id="KW-0472">Membrane</keyword>
<feature type="transmembrane region" description="Helical" evidence="2">
    <location>
        <begin position="189"/>
        <end position="213"/>
    </location>
</feature>
<accession>A0ABQ3KB40</accession>
<evidence type="ECO:0000313" key="3">
    <source>
        <dbReference type="EMBL" id="GHG05675.1"/>
    </source>
</evidence>
<gene>
    <name evidence="3" type="ORF">GCM10017567_22370</name>
</gene>
<proteinExistence type="predicted"/>
<feature type="transmembrane region" description="Helical" evidence="2">
    <location>
        <begin position="381"/>
        <end position="402"/>
    </location>
</feature>
<feature type="transmembrane region" description="Helical" evidence="2">
    <location>
        <begin position="141"/>
        <end position="160"/>
    </location>
</feature>